<proteinExistence type="inferred from homology"/>
<dbReference type="PANTHER" id="PTHR22930:SF269">
    <property type="entry name" value="NUCLEASE HARBI1-LIKE PROTEIN"/>
    <property type="match status" value="1"/>
</dbReference>
<organism evidence="9 10">
    <name type="scientific">Macrosiphum euphorbiae</name>
    <name type="common">potato aphid</name>
    <dbReference type="NCBI Taxonomy" id="13131"/>
    <lineage>
        <taxon>Eukaryota</taxon>
        <taxon>Metazoa</taxon>
        <taxon>Ecdysozoa</taxon>
        <taxon>Arthropoda</taxon>
        <taxon>Hexapoda</taxon>
        <taxon>Insecta</taxon>
        <taxon>Pterygota</taxon>
        <taxon>Neoptera</taxon>
        <taxon>Paraneoptera</taxon>
        <taxon>Hemiptera</taxon>
        <taxon>Sternorrhyncha</taxon>
        <taxon>Aphidomorpha</taxon>
        <taxon>Aphidoidea</taxon>
        <taxon>Aphididae</taxon>
        <taxon>Macrosiphini</taxon>
        <taxon>Macrosiphum</taxon>
    </lineage>
</organism>
<keyword evidence="7" id="KW-0539">Nucleus</keyword>
<evidence type="ECO:0000313" key="9">
    <source>
        <dbReference type="EMBL" id="CAI6359904.1"/>
    </source>
</evidence>
<comment type="similarity">
    <text evidence="3">Belongs to the HARBI1 family.</text>
</comment>
<dbReference type="GO" id="GO:0005634">
    <property type="term" value="C:nucleus"/>
    <property type="evidence" value="ECO:0007669"/>
    <property type="project" value="UniProtKB-SubCell"/>
</dbReference>
<keyword evidence="6" id="KW-0378">Hydrolase</keyword>
<keyword evidence="4" id="KW-0540">Nuclease</keyword>
<evidence type="ECO:0000256" key="4">
    <source>
        <dbReference type="ARBA" id="ARBA00022722"/>
    </source>
</evidence>
<evidence type="ECO:0000259" key="8">
    <source>
        <dbReference type="Pfam" id="PF13359"/>
    </source>
</evidence>
<dbReference type="InterPro" id="IPR027806">
    <property type="entry name" value="HARBI1_dom"/>
</dbReference>
<evidence type="ECO:0000256" key="6">
    <source>
        <dbReference type="ARBA" id="ARBA00022801"/>
    </source>
</evidence>
<feature type="domain" description="DDE Tnp4" evidence="8">
    <location>
        <begin position="129"/>
        <end position="293"/>
    </location>
</feature>
<evidence type="ECO:0000256" key="2">
    <source>
        <dbReference type="ARBA" id="ARBA00004123"/>
    </source>
</evidence>
<dbReference type="GO" id="GO:0004518">
    <property type="term" value="F:nuclease activity"/>
    <property type="evidence" value="ECO:0007669"/>
    <property type="project" value="UniProtKB-KW"/>
</dbReference>
<sequence>MADKNIILFLGYQLFIKNKKNINRKMWVHPLNSTRPSEGIDTNMRKSITPAEKLAVPLRYLGTGCTFIDLHYTFKLGASTVGNIVREVCIAVWEELAHIEKPSLTEQLWKNTAEMFEQSANFPHCLGAVDGKHIRIIKPTGTGSQHFNYKHYFSIVLLAVVDANYKFLYIDVGSFGKDSDSTIFKKSTLWNILTRNELNIPKACPITITNIVANYVFVGDEAFGLSEHVLRPYGGRNLTNKKRIFNYRLSRARRYVECAFGILSNKWRIFHRPLNVNTELAVNITNACCVLHNFVRERNGIDFKDSLTVEGFEEINPVIVDRGGRTAIDMRNIYADYFYSEGAVSWQHDK</sequence>
<evidence type="ECO:0000256" key="1">
    <source>
        <dbReference type="ARBA" id="ARBA00001968"/>
    </source>
</evidence>
<reference evidence="9 10" key="1">
    <citation type="submission" date="2023-01" db="EMBL/GenBank/DDBJ databases">
        <authorList>
            <person name="Whitehead M."/>
        </authorList>
    </citation>
    <scope>NUCLEOTIDE SEQUENCE [LARGE SCALE GENOMIC DNA]</scope>
</reference>
<keyword evidence="5" id="KW-0479">Metal-binding</keyword>
<gene>
    <name evidence="9" type="ORF">MEUPH1_LOCUS15268</name>
</gene>
<dbReference type="GO" id="GO:0046872">
    <property type="term" value="F:metal ion binding"/>
    <property type="evidence" value="ECO:0007669"/>
    <property type="project" value="UniProtKB-KW"/>
</dbReference>
<dbReference type="Pfam" id="PF13359">
    <property type="entry name" value="DDE_Tnp_4"/>
    <property type="match status" value="1"/>
</dbReference>
<comment type="subcellular location">
    <subcellularLocation>
        <location evidence="2">Nucleus</location>
    </subcellularLocation>
</comment>
<keyword evidence="10" id="KW-1185">Reference proteome</keyword>
<comment type="cofactor">
    <cofactor evidence="1">
        <name>a divalent metal cation</name>
        <dbReference type="ChEBI" id="CHEBI:60240"/>
    </cofactor>
</comment>
<evidence type="ECO:0000313" key="10">
    <source>
        <dbReference type="Proteomes" id="UP001160148"/>
    </source>
</evidence>
<accession>A0AAV0WW87</accession>
<protein>
    <recommendedName>
        <fullName evidence="8">DDE Tnp4 domain-containing protein</fullName>
    </recommendedName>
</protein>
<dbReference type="PANTHER" id="PTHR22930">
    <property type="match status" value="1"/>
</dbReference>
<evidence type="ECO:0000256" key="7">
    <source>
        <dbReference type="ARBA" id="ARBA00023242"/>
    </source>
</evidence>
<evidence type="ECO:0000256" key="5">
    <source>
        <dbReference type="ARBA" id="ARBA00022723"/>
    </source>
</evidence>
<dbReference type="GO" id="GO:0016787">
    <property type="term" value="F:hydrolase activity"/>
    <property type="evidence" value="ECO:0007669"/>
    <property type="project" value="UniProtKB-KW"/>
</dbReference>
<comment type="caution">
    <text evidence="9">The sequence shown here is derived from an EMBL/GenBank/DDBJ whole genome shotgun (WGS) entry which is preliminary data.</text>
</comment>
<dbReference type="AlphaFoldDB" id="A0AAV0WW87"/>
<dbReference type="InterPro" id="IPR045249">
    <property type="entry name" value="HARBI1-like"/>
</dbReference>
<dbReference type="Proteomes" id="UP001160148">
    <property type="component" value="Unassembled WGS sequence"/>
</dbReference>
<evidence type="ECO:0000256" key="3">
    <source>
        <dbReference type="ARBA" id="ARBA00006958"/>
    </source>
</evidence>
<dbReference type="EMBL" id="CARXXK010000002">
    <property type="protein sequence ID" value="CAI6359904.1"/>
    <property type="molecule type" value="Genomic_DNA"/>
</dbReference>
<name>A0AAV0WW87_9HEMI</name>